<evidence type="ECO:0000313" key="1">
    <source>
        <dbReference type="EMBL" id="MES1920526.1"/>
    </source>
</evidence>
<dbReference type="EMBL" id="JBDODL010000720">
    <property type="protein sequence ID" value="MES1920526.1"/>
    <property type="molecule type" value="Genomic_DNA"/>
</dbReference>
<dbReference type="Proteomes" id="UP001439008">
    <property type="component" value="Unassembled WGS sequence"/>
</dbReference>
<protein>
    <submittedName>
        <fullName evidence="1">Uncharacterized protein</fullName>
    </submittedName>
</protein>
<keyword evidence="2" id="KW-1185">Reference proteome</keyword>
<comment type="caution">
    <text evidence="1">The sequence shown here is derived from an EMBL/GenBank/DDBJ whole genome shotgun (WGS) entry which is preliminary data.</text>
</comment>
<reference evidence="1 2" key="1">
    <citation type="journal article" date="2024" name="BMC Biol.">
        <title>Comparative genomics of Ascetosporea gives new insight into the evolutionary basis for animal parasitism in Rhizaria.</title>
        <authorList>
            <person name="Hiltunen Thoren M."/>
            <person name="Onut-Brannstrom I."/>
            <person name="Alfjorden A."/>
            <person name="Peckova H."/>
            <person name="Swords F."/>
            <person name="Hooper C."/>
            <person name="Holzer A.S."/>
            <person name="Bass D."/>
            <person name="Burki F."/>
        </authorList>
    </citation>
    <scope>NUCLEOTIDE SEQUENCE [LARGE SCALE GENOMIC DNA]</scope>
    <source>
        <strain evidence="1">20-A016</strain>
    </source>
</reference>
<accession>A0ABV2ALI1</accession>
<sequence length="179" mass="20569">MKIFLSLIFFHLYRNSDKILDIPCHITGADDFSFVDTVSQKDLGNVEYFPDGSSVFLQCKNNNPLFNITSNTVQGYMYIRCESGRVYNEWNVRLNNTKKDLLCEDFDGFKSCKKPELGGMEISSVDSVFNFPSNTKYEIWCEDSDMGFLLQCVGSDWVIVHGEDIYKGEDEIKILCDKI</sequence>
<name>A0ABV2ALI1_9EUKA</name>
<proteinExistence type="predicted"/>
<evidence type="ECO:0000313" key="2">
    <source>
        <dbReference type="Proteomes" id="UP001439008"/>
    </source>
</evidence>
<gene>
    <name evidence="1" type="ORF">MHBO_002190</name>
</gene>
<organism evidence="1 2">
    <name type="scientific">Bonamia ostreae</name>
    <dbReference type="NCBI Taxonomy" id="126728"/>
    <lineage>
        <taxon>Eukaryota</taxon>
        <taxon>Sar</taxon>
        <taxon>Rhizaria</taxon>
        <taxon>Endomyxa</taxon>
        <taxon>Ascetosporea</taxon>
        <taxon>Haplosporida</taxon>
        <taxon>Bonamia</taxon>
    </lineage>
</organism>